<evidence type="ECO:0000313" key="4">
    <source>
        <dbReference type="EMBL" id="MYD89917.1"/>
    </source>
</evidence>
<keyword evidence="2" id="KW-0732">Signal</keyword>
<organism evidence="4">
    <name type="scientific">Caldilineaceae bacterium SB0662_bin_9</name>
    <dbReference type="NCBI Taxonomy" id="2605258"/>
    <lineage>
        <taxon>Bacteria</taxon>
        <taxon>Bacillati</taxon>
        <taxon>Chloroflexota</taxon>
        <taxon>Caldilineae</taxon>
        <taxon>Caldilineales</taxon>
        <taxon>Caldilineaceae</taxon>
    </lineage>
</organism>
<feature type="region of interest" description="Disordered" evidence="1">
    <location>
        <begin position="419"/>
        <end position="446"/>
    </location>
</feature>
<feature type="region of interest" description="Disordered" evidence="1">
    <location>
        <begin position="202"/>
        <end position="230"/>
    </location>
</feature>
<evidence type="ECO:0000259" key="3">
    <source>
        <dbReference type="PROSITE" id="PS51020"/>
    </source>
</evidence>
<evidence type="ECO:0000256" key="1">
    <source>
        <dbReference type="SAM" id="MobiDB-lite"/>
    </source>
</evidence>
<accession>A0A6B1DRR6</accession>
<evidence type="ECO:0000256" key="2">
    <source>
        <dbReference type="SAM" id="SignalP"/>
    </source>
</evidence>
<feature type="chain" id="PRO_5025544132" description="Spondin domain-containing protein" evidence="2">
    <location>
        <begin position="30"/>
        <end position="670"/>
    </location>
</feature>
<feature type="region of interest" description="Disordered" evidence="1">
    <location>
        <begin position="613"/>
        <end position="646"/>
    </location>
</feature>
<comment type="caution">
    <text evidence="4">The sequence shown here is derived from an EMBL/GenBank/DDBJ whole genome shotgun (WGS) entry which is preliminary data.</text>
</comment>
<gene>
    <name evidence="4" type="ORF">F4Y08_06195</name>
</gene>
<protein>
    <recommendedName>
        <fullName evidence="3">Spondin domain-containing protein</fullName>
    </recommendedName>
</protein>
<reference evidence="4" key="1">
    <citation type="submission" date="2019-09" db="EMBL/GenBank/DDBJ databases">
        <title>Characterisation of the sponge microbiome using genome-centric metagenomics.</title>
        <authorList>
            <person name="Engelberts J.P."/>
            <person name="Robbins S.J."/>
            <person name="De Goeij J.M."/>
            <person name="Aranda M."/>
            <person name="Bell S.C."/>
            <person name="Webster N.S."/>
        </authorList>
    </citation>
    <scope>NUCLEOTIDE SEQUENCE</scope>
    <source>
        <strain evidence="4">SB0662_bin_9</strain>
    </source>
</reference>
<dbReference type="EMBL" id="VXPY01000038">
    <property type="protein sequence ID" value="MYD89917.1"/>
    <property type="molecule type" value="Genomic_DNA"/>
</dbReference>
<dbReference type="Gene3D" id="2.60.40.2130">
    <property type="entry name" value="F-spondin domain"/>
    <property type="match status" value="3"/>
</dbReference>
<dbReference type="InterPro" id="IPR009465">
    <property type="entry name" value="Spondin_N"/>
</dbReference>
<dbReference type="InterPro" id="IPR038678">
    <property type="entry name" value="Spondin_N_sf"/>
</dbReference>
<dbReference type="NCBIfam" id="NF038123">
    <property type="entry name" value="NF038123_dom"/>
    <property type="match status" value="3"/>
</dbReference>
<name>A0A6B1DRR6_9CHLR</name>
<feature type="signal peptide" evidence="2">
    <location>
        <begin position="1"/>
        <end position="29"/>
    </location>
</feature>
<feature type="domain" description="Spondin" evidence="3">
    <location>
        <begin position="32"/>
        <end position="231"/>
    </location>
</feature>
<proteinExistence type="predicted"/>
<dbReference type="PROSITE" id="PS51020">
    <property type="entry name" value="SPONDIN"/>
    <property type="match status" value="1"/>
</dbReference>
<sequence length="670" mass="70483">MTFLYKVLAVLAMAALIPVGLLPAVPVLAAEPLNACANREDFRFVVTITNVSDQSDTPTPFAPGVWALSDKPGSLFVSGAHPGILFWDFDPIKTPGLEDLAEDGNPGVAAATLAEHGVKHGVFNRPVGAEGPGPLLPGASYSFIVDAGSAPRNLTFALMFVQSNDWFIGTDEVGISLESPLGGAIMGGDITDQLYLWDAGTEEDEPVGEGPNQAPRQSGANTGPEDDDNTVRLVSGLDAPAVSDLVSVSIRRAFDTVFDVTVENTSGSAMVTTPFAPGVFTVHTDPATTYMEGHPQLFKEGQPNLYNGLEALAEDGNPGPLYEFISTGGGMSDEPVAGSYGVFNTPVGADAPGPLLPGEAYHFTIRANPLAPHLSLAFMFVQSNDWFVATADDGMVLFDIDGNPVSGSVPVYLWDAGTEEDEPVGEGPNQAPRQSGANTGPEDDDNTVRLVDDMDADQLVAVTITPRQARHFQVSITNVSADKPIAPGVVIPHCVCDPLFIEDRPDRGHGLESLAEDGDPSGLAEVLAKQALPVQVLNTPVGADAPGPLLPGQTYQTTVFLEPAEPNLSLAFMYVLSNDLFLGSPAGGITLWDEMGNPVSGDVTFSVYLWDAGTEHNQPPGEGDSQPLMQGAPDMGDADTDNTVRLANDGYDYPAVPDLIRVVVTPIDPE</sequence>
<dbReference type="AlphaFoldDB" id="A0A6B1DRR6"/>